<dbReference type="InterPro" id="IPR023214">
    <property type="entry name" value="HAD_sf"/>
</dbReference>
<dbReference type="InterPro" id="IPR000086">
    <property type="entry name" value="NUDIX_hydrolase_dom"/>
</dbReference>
<evidence type="ECO:0000313" key="3">
    <source>
        <dbReference type="Proteomes" id="UP000426246"/>
    </source>
</evidence>
<dbReference type="SFLD" id="SFLDG01129">
    <property type="entry name" value="C1.5:_HAD__Beta-PGM__Phosphata"/>
    <property type="match status" value="1"/>
</dbReference>
<dbReference type="InterPro" id="IPR041492">
    <property type="entry name" value="HAD_2"/>
</dbReference>
<dbReference type="PANTHER" id="PTHR43434:SF1">
    <property type="entry name" value="PHOSPHOGLYCOLATE PHOSPHATASE"/>
    <property type="match status" value="1"/>
</dbReference>
<dbReference type="NCBIfam" id="TIGR01509">
    <property type="entry name" value="HAD-SF-IA-v3"/>
    <property type="match status" value="1"/>
</dbReference>
<dbReference type="PROSITE" id="PS51462">
    <property type="entry name" value="NUDIX"/>
    <property type="match status" value="1"/>
</dbReference>
<dbReference type="InterPro" id="IPR050155">
    <property type="entry name" value="HAD-like_hydrolase_sf"/>
</dbReference>
<dbReference type="OrthoDB" id="9804442at2"/>
<sequence length="422" mass="47172">MTIKVVLFDFDGTLVDTLPLSFRAFQSVFKKYDNRDVSTDELVAMFGPTEDGIIALNLNNKAKIPEATAEYYQVYQEGHHTEIPSTYEIEKLLQYLKAKNIKIGVITGKSRKAYQISVEALSLTHYFDIVITGDDVLQPKPDPEGIYTALAFLNASKEEAVFLGDSNADIKAGKSAGLRTFGVQWLSTSQSTHFEIAPDLIFDQVETFLEILHDETASPEKWLDWAKQIQAIAQIGLTYATDVFDIERYEALREISVDIMDNYTSAGADLIQLSFANETGYATPKVDVRGVVFENNRVLLVKEKMDGAWALPGGWADIGYSPSEIAVKEIQEEAGFVVEPLRLLAVLDKKFHSHPPSPYHVYKMFIQCAIIGGAAQGGVETSDVQFFGEDELPALSVERNTEKQIKLMFEYLRNPNKKVILD</sequence>
<dbReference type="PANTHER" id="PTHR43434">
    <property type="entry name" value="PHOSPHOGLYCOLATE PHOSPHATASE"/>
    <property type="match status" value="1"/>
</dbReference>
<reference evidence="3" key="1">
    <citation type="submission" date="2018-11" db="EMBL/GenBank/DDBJ databases">
        <title>Complete genome sequence of Paenibacillus sp. ML311-T8.</title>
        <authorList>
            <person name="Nam Y.-D."/>
            <person name="Kang J."/>
            <person name="Chung W.-H."/>
            <person name="Park Y.S."/>
        </authorList>
    </citation>
    <scope>NUCLEOTIDE SEQUENCE [LARGE SCALE GENOMIC DNA]</scope>
    <source>
        <strain evidence="3">ML311-T8</strain>
    </source>
</reference>
<dbReference type="Gene3D" id="1.10.150.240">
    <property type="entry name" value="Putative phosphatase, domain 2"/>
    <property type="match status" value="1"/>
</dbReference>
<gene>
    <name evidence="2" type="ORF">EHS13_33715</name>
</gene>
<dbReference type="InterPro" id="IPR023198">
    <property type="entry name" value="PGP-like_dom2"/>
</dbReference>
<dbReference type="EMBL" id="CP034235">
    <property type="protein sequence ID" value="QGQ99468.1"/>
    <property type="molecule type" value="Genomic_DNA"/>
</dbReference>
<keyword evidence="2" id="KW-0378">Hydrolase</keyword>
<dbReference type="Gene3D" id="3.90.79.10">
    <property type="entry name" value="Nucleoside Triphosphate Pyrophosphohydrolase"/>
    <property type="match status" value="1"/>
</dbReference>
<organism evidence="2 3">
    <name type="scientific">Paenibacillus psychroresistens</name>
    <dbReference type="NCBI Taxonomy" id="1778678"/>
    <lineage>
        <taxon>Bacteria</taxon>
        <taxon>Bacillati</taxon>
        <taxon>Bacillota</taxon>
        <taxon>Bacilli</taxon>
        <taxon>Bacillales</taxon>
        <taxon>Paenibacillaceae</taxon>
        <taxon>Paenibacillus</taxon>
    </lineage>
</organism>
<evidence type="ECO:0000313" key="2">
    <source>
        <dbReference type="EMBL" id="QGQ99468.1"/>
    </source>
</evidence>
<dbReference type="InterPro" id="IPR015797">
    <property type="entry name" value="NUDIX_hydrolase-like_dom_sf"/>
</dbReference>
<dbReference type="InterPro" id="IPR059176">
    <property type="entry name" value="UDP-X_N"/>
</dbReference>
<proteinExistence type="predicted"/>
<dbReference type="SUPFAM" id="SSF55811">
    <property type="entry name" value="Nudix"/>
    <property type="match status" value="1"/>
</dbReference>
<dbReference type="Gene3D" id="3.40.50.1000">
    <property type="entry name" value="HAD superfamily/HAD-like"/>
    <property type="match status" value="1"/>
</dbReference>
<dbReference type="Pfam" id="PF12535">
    <property type="entry name" value="Nudix_N"/>
    <property type="match status" value="1"/>
</dbReference>
<dbReference type="Gene3D" id="6.10.250.1120">
    <property type="match status" value="1"/>
</dbReference>
<dbReference type="InterPro" id="IPR006439">
    <property type="entry name" value="HAD-SF_hydro_IA"/>
</dbReference>
<dbReference type="Pfam" id="PF00293">
    <property type="entry name" value="NUDIX"/>
    <property type="match status" value="1"/>
</dbReference>
<dbReference type="InterPro" id="IPR036412">
    <property type="entry name" value="HAD-like_sf"/>
</dbReference>
<dbReference type="GO" id="GO:0008967">
    <property type="term" value="F:phosphoglycolate phosphatase activity"/>
    <property type="evidence" value="ECO:0007669"/>
    <property type="project" value="TreeGrafter"/>
</dbReference>
<dbReference type="SFLD" id="SFLDS00003">
    <property type="entry name" value="Haloacid_Dehalogenase"/>
    <property type="match status" value="1"/>
</dbReference>
<dbReference type="GO" id="GO:0006281">
    <property type="term" value="P:DNA repair"/>
    <property type="evidence" value="ECO:0007669"/>
    <property type="project" value="TreeGrafter"/>
</dbReference>
<dbReference type="Pfam" id="PF13419">
    <property type="entry name" value="HAD_2"/>
    <property type="match status" value="1"/>
</dbReference>
<dbReference type="AlphaFoldDB" id="A0A6B8RWK2"/>
<dbReference type="GO" id="GO:0005829">
    <property type="term" value="C:cytosol"/>
    <property type="evidence" value="ECO:0007669"/>
    <property type="project" value="TreeGrafter"/>
</dbReference>
<dbReference type="CDD" id="cd04672">
    <property type="entry name" value="NUDIX_CDP-Chase_like"/>
    <property type="match status" value="1"/>
</dbReference>
<dbReference type="NCBIfam" id="TIGR01549">
    <property type="entry name" value="HAD-SF-IA-v1"/>
    <property type="match status" value="1"/>
</dbReference>
<keyword evidence="3" id="KW-1185">Reference proteome</keyword>
<evidence type="ECO:0000259" key="1">
    <source>
        <dbReference type="PROSITE" id="PS51462"/>
    </source>
</evidence>
<dbReference type="KEGG" id="ppsc:EHS13_33715"/>
<accession>A0A6B8RWK2</accession>
<name>A0A6B8RWK2_9BACL</name>
<dbReference type="SUPFAM" id="SSF56784">
    <property type="entry name" value="HAD-like"/>
    <property type="match status" value="1"/>
</dbReference>
<feature type="domain" description="Nudix hydrolase" evidence="1">
    <location>
        <begin position="283"/>
        <end position="409"/>
    </location>
</feature>
<dbReference type="SFLD" id="SFLDG01135">
    <property type="entry name" value="C1.5.6:_HAD__Beta-PGM__Phospha"/>
    <property type="match status" value="1"/>
</dbReference>
<protein>
    <submittedName>
        <fullName evidence="2">HAD family hydrolase</fullName>
    </submittedName>
</protein>
<dbReference type="RefSeq" id="WP_155704633.1">
    <property type="nucleotide sequence ID" value="NZ_CP034235.1"/>
</dbReference>
<dbReference type="Proteomes" id="UP000426246">
    <property type="component" value="Chromosome"/>
</dbReference>